<feature type="domain" description="YjiS-like" evidence="1">
    <location>
        <begin position="29"/>
        <end position="63"/>
    </location>
</feature>
<dbReference type="Pfam" id="PF06568">
    <property type="entry name" value="YjiS-like"/>
    <property type="match status" value="1"/>
</dbReference>
<dbReference type="EMBL" id="JBHUHD010000001">
    <property type="protein sequence ID" value="MFD2142547.1"/>
    <property type="molecule type" value="Genomic_DNA"/>
</dbReference>
<evidence type="ECO:0000313" key="3">
    <source>
        <dbReference type="Proteomes" id="UP001597299"/>
    </source>
</evidence>
<name>A0ABW4Z260_9HYPH</name>
<dbReference type="Proteomes" id="UP001597299">
    <property type="component" value="Unassembled WGS sequence"/>
</dbReference>
<dbReference type="InterPro" id="IPR009506">
    <property type="entry name" value="YjiS-like"/>
</dbReference>
<dbReference type="RefSeq" id="WP_246549066.1">
    <property type="nucleotide sequence ID" value="NZ_JAHBGB010000037.1"/>
</dbReference>
<evidence type="ECO:0000313" key="2">
    <source>
        <dbReference type="EMBL" id="MFD2142547.1"/>
    </source>
</evidence>
<organism evidence="2 3">
    <name type="scientific">Ancylobacter oerskovii</name>
    <dbReference type="NCBI Taxonomy" id="459519"/>
    <lineage>
        <taxon>Bacteria</taxon>
        <taxon>Pseudomonadati</taxon>
        <taxon>Pseudomonadota</taxon>
        <taxon>Alphaproteobacteria</taxon>
        <taxon>Hyphomicrobiales</taxon>
        <taxon>Xanthobacteraceae</taxon>
        <taxon>Ancylobacter</taxon>
    </lineage>
</organism>
<sequence>MHAFQLRTFFRSFRLPGYSVESTLVPFGRHVMAEIRLWQAARRLSALEDRALADIGISRSQIEHATRHGREYEGCRHPRNT</sequence>
<keyword evidence="3" id="KW-1185">Reference proteome</keyword>
<proteinExistence type="predicted"/>
<accession>A0ABW4Z260</accession>
<gene>
    <name evidence="2" type="ORF">ACFSNC_19245</name>
</gene>
<evidence type="ECO:0000259" key="1">
    <source>
        <dbReference type="Pfam" id="PF06568"/>
    </source>
</evidence>
<comment type="caution">
    <text evidence="2">The sequence shown here is derived from an EMBL/GenBank/DDBJ whole genome shotgun (WGS) entry which is preliminary data.</text>
</comment>
<reference evidence="3" key="1">
    <citation type="journal article" date="2019" name="Int. J. Syst. Evol. Microbiol.">
        <title>The Global Catalogue of Microorganisms (GCM) 10K type strain sequencing project: providing services to taxonomists for standard genome sequencing and annotation.</title>
        <authorList>
            <consortium name="The Broad Institute Genomics Platform"/>
            <consortium name="The Broad Institute Genome Sequencing Center for Infectious Disease"/>
            <person name="Wu L."/>
            <person name="Ma J."/>
        </authorList>
    </citation>
    <scope>NUCLEOTIDE SEQUENCE [LARGE SCALE GENOMIC DNA]</scope>
    <source>
        <strain evidence="3">CCM 7435</strain>
    </source>
</reference>
<protein>
    <submittedName>
        <fullName evidence="2">DUF1127 domain-containing protein</fullName>
    </submittedName>
</protein>